<dbReference type="Gene3D" id="3.90.1480.20">
    <property type="entry name" value="Glycosyl transferase family 29"/>
    <property type="match status" value="1"/>
</dbReference>
<keyword evidence="7 12" id="KW-1133">Transmembrane helix</keyword>
<keyword evidence="4" id="KW-0808">Transferase</keyword>
<dbReference type="PANTHER" id="PTHR46779:SF1">
    <property type="entry name" value="BETA-1,6-GALACTOSYLTRANSFERASE GALT29A"/>
    <property type="match status" value="1"/>
</dbReference>
<keyword evidence="8" id="KW-0333">Golgi apparatus</keyword>
<keyword evidence="6" id="KW-0735">Signal-anchor</keyword>
<dbReference type="KEGG" id="egr:104433994"/>
<evidence type="ECO:0000256" key="4">
    <source>
        <dbReference type="ARBA" id="ARBA00022679"/>
    </source>
</evidence>
<feature type="compositionally biased region" description="Low complexity" evidence="11">
    <location>
        <begin position="20"/>
        <end position="37"/>
    </location>
</feature>
<evidence type="ECO:0000256" key="1">
    <source>
        <dbReference type="ARBA" id="ARBA00004323"/>
    </source>
</evidence>
<dbReference type="eggNOG" id="KOG2692">
    <property type="taxonomic scope" value="Eukaryota"/>
</dbReference>
<sequence>MCQLNRAASPPPPPPPPPSIAAAAPRRSKPASPAPMKRPARPLFSILLLALLAVALTCRTALLRRGGGVSGGGGVGGGGVVGGPFELEGAAQSVMRGAPLPDLNSSMLRYAEIDASEEWLKKETEQLLEGDLASSGRFRTYGTWRRFNHHDPKARNSRGMPATLRSPMFYRYWLDFRRNLRDWARSKRFQPDVMDDLVRLVKHPLDRHAGLPASDRRYASCAVVGNSGILLQSGHGELIDSHEAVIRLNNARIENFGRDVGSKTTISFVNSNILHFCARREGCFCHPYGPSVPMAMYICQPAHFLDYIMCNASHKAPLIVTDPRFDVLCARIVKSYSLRRFVAETGRPLEAWDAAHDAANFHYSSGMQAVMLAAGICDRVSLFGFGKSAAAKHHYYTNQKSELGLHHYEAEYDLYRDLAQQPRAIPFVSAKFRFPPVAIYR</sequence>
<feature type="transmembrane region" description="Helical" evidence="12">
    <location>
        <begin position="43"/>
        <end position="62"/>
    </location>
</feature>
<evidence type="ECO:0000256" key="2">
    <source>
        <dbReference type="ARBA" id="ARBA00006003"/>
    </source>
</evidence>
<dbReference type="OMA" id="RERCNCH"/>
<name>A0A059D9J3_EUCGR</name>
<dbReference type="InterPro" id="IPR001675">
    <property type="entry name" value="Glyco_trans_29"/>
</dbReference>
<keyword evidence="9 12" id="KW-0472">Membrane</keyword>
<evidence type="ECO:0000256" key="8">
    <source>
        <dbReference type="ARBA" id="ARBA00023034"/>
    </source>
</evidence>
<evidence type="ECO:0000256" key="7">
    <source>
        <dbReference type="ARBA" id="ARBA00022989"/>
    </source>
</evidence>
<dbReference type="EMBL" id="KK198754">
    <property type="protein sequence ID" value="KCW87393.1"/>
    <property type="molecule type" value="Genomic_DNA"/>
</dbReference>
<keyword evidence="10" id="KW-0325">Glycoprotein</keyword>
<dbReference type="AlphaFoldDB" id="A0A059D9J3"/>
<dbReference type="InParanoid" id="A0A059D9J3"/>
<evidence type="ECO:0000256" key="3">
    <source>
        <dbReference type="ARBA" id="ARBA00022676"/>
    </source>
</evidence>
<dbReference type="CDD" id="cd19952">
    <property type="entry name" value="GT29"/>
    <property type="match status" value="1"/>
</dbReference>
<accession>A0A059D9J3</accession>
<dbReference type="PANTHER" id="PTHR46779">
    <property type="entry name" value="BETA-1,6-GALACTOSYLTRANSFERASE GALT29A"/>
    <property type="match status" value="1"/>
</dbReference>
<dbReference type="InterPro" id="IPR038578">
    <property type="entry name" value="GT29-like_sf"/>
</dbReference>
<evidence type="ECO:0000313" key="13">
    <source>
        <dbReference type="EMBL" id="KCW87393.1"/>
    </source>
</evidence>
<dbReference type="GO" id="GO:0008373">
    <property type="term" value="F:sialyltransferase activity"/>
    <property type="evidence" value="ECO:0007669"/>
    <property type="project" value="InterPro"/>
</dbReference>
<dbReference type="STRING" id="71139.A0A059D9J3"/>
<dbReference type="GO" id="GO:0000139">
    <property type="term" value="C:Golgi membrane"/>
    <property type="evidence" value="ECO:0000318"/>
    <property type="project" value="GO_Central"/>
</dbReference>
<organism evidence="13">
    <name type="scientific">Eucalyptus grandis</name>
    <name type="common">Flooded gum</name>
    <dbReference type="NCBI Taxonomy" id="71139"/>
    <lineage>
        <taxon>Eukaryota</taxon>
        <taxon>Viridiplantae</taxon>
        <taxon>Streptophyta</taxon>
        <taxon>Embryophyta</taxon>
        <taxon>Tracheophyta</taxon>
        <taxon>Spermatophyta</taxon>
        <taxon>Magnoliopsida</taxon>
        <taxon>eudicotyledons</taxon>
        <taxon>Gunneridae</taxon>
        <taxon>Pentapetalae</taxon>
        <taxon>rosids</taxon>
        <taxon>malvids</taxon>
        <taxon>Myrtales</taxon>
        <taxon>Myrtaceae</taxon>
        <taxon>Myrtoideae</taxon>
        <taxon>Eucalypteae</taxon>
        <taxon>Eucalyptus</taxon>
    </lineage>
</organism>
<dbReference type="GO" id="GO:0008378">
    <property type="term" value="F:galactosyltransferase activity"/>
    <property type="evidence" value="ECO:0000318"/>
    <property type="project" value="GO_Central"/>
</dbReference>
<dbReference type="Pfam" id="PF00777">
    <property type="entry name" value="Glyco_transf_29"/>
    <property type="match status" value="1"/>
</dbReference>
<feature type="region of interest" description="Disordered" evidence="11">
    <location>
        <begin position="1"/>
        <end position="37"/>
    </location>
</feature>
<proteinExistence type="inferred from homology"/>
<keyword evidence="5 12" id="KW-0812">Transmembrane</keyword>
<dbReference type="Gramene" id="KCW87393">
    <property type="protein sequence ID" value="KCW87393"/>
    <property type="gene ID" value="EUGRSUZ_B03872"/>
</dbReference>
<evidence type="ECO:0000256" key="10">
    <source>
        <dbReference type="ARBA" id="ARBA00023180"/>
    </source>
</evidence>
<comment type="similarity">
    <text evidence="2">Belongs to the glycosyltransferase 29 family.</text>
</comment>
<evidence type="ECO:0000256" key="9">
    <source>
        <dbReference type="ARBA" id="ARBA00023136"/>
    </source>
</evidence>
<evidence type="ECO:0008006" key="14">
    <source>
        <dbReference type="Google" id="ProtNLM"/>
    </source>
</evidence>
<protein>
    <recommendedName>
        <fullName evidence="14">Sialyltransferase-like protein</fullName>
    </recommendedName>
</protein>
<evidence type="ECO:0000256" key="6">
    <source>
        <dbReference type="ARBA" id="ARBA00022968"/>
    </source>
</evidence>
<gene>
    <name evidence="13" type="ORF">EUGRSUZ_B03872</name>
</gene>
<evidence type="ECO:0000256" key="11">
    <source>
        <dbReference type="SAM" id="MobiDB-lite"/>
    </source>
</evidence>
<reference evidence="13" key="1">
    <citation type="submission" date="2013-07" db="EMBL/GenBank/DDBJ databases">
        <title>The genome of Eucalyptus grandis.</title>
        <authorList>
            <person name="Schmutz J."/>
            <person name="Hayes R."/>
            <person name="Myburg A."/>
            <person name="Tuskan G."/>
            <person name="Grattapaglia D."/>
            <person name="Rokhsar D.S."/>
        </authorList>
    </citation>
    <scope>NUCLEOTIDE SEQUENCE</scope>
    <source>
        <tissue evidence="13">Leaf extractions</tissue>
    </source>
</reference>
<keyword evidence="3" id="KW-0328">Glycosyltransferase</keyword>
<evidence type="ECO:0000256" key="12">
    <source>
        <dbReference type="SAM" id="Phobius"/>
    </source>
</evidence>
<comment type="subcellular location">
    <subcellularLocation>
        <location evidence="1">Golgi apparatus membrane</location>
        <topology evidence="1">Single-pass type II membrane protein</topology>
    </subcellularLocation>
</comment>
<feature type="compositionally biased region" description="Pro residues" evidence="11">
    <location>
        <begin position="9"/>
        <end position="19"/>
    </location>
</feature>
<evidence type="ECO:0000256" key="5">
    <source>
        <dbReference type="ARBA" id="ARBA00022692"/>
    </source>
</evidence>
<dbReference type="OrthoDB" id="10264956at2759"/>
<dbReference type="FunCoup" id="A0A059D9J3">
    <property type="interactions" value="326"/>
</dbReference>